<feature type="region of interest" description="Disordered" evidence="1">
    <location>
        <begin position="1"/>
        <end position="26"/>
    </location>
</feature>
<feature type="transmembrane region" description="Helical" evidence="2">
    <location>
        <begin position="282"/>
        <end position="302"/>
    </location>
</feature>
<feature type="transmembrane region" description="Helical" evidence="2">
    <location>
        <begin position="257"/>
        <end position="276"/>
    </location>
</feature>
<feature type="transmembrane region" description="Helical" evidence="2">
    <location>
        <begin position="176"/>
        <end position="199"/>
    </location>
</feature>
<dbReference type="AlphaFoldDB" id="A0A9N8E513"/>
<evidence type="ECO:0000313" key="4">
    <source>
        <dbReference type="Proteomes" id="UP001153069"/>
    </source>
</evidence>
<evidence type="ECO:0000256" key="1">
    <source>
        <dbReference type="SAM" id="MobiDB-lite"/>
    </source>
</evidence>
<feature type="transmembrane region" description="Helical" evidence="2">
    <location>
        <begin position="104"/>
        <end position="126"/>
    </location>
</feature>
<proteinExistence type="predicted"/>
<dbReference type="OrthoDB" id="203320at2759"/>
<gene>
    <name evidence="3" type="ORF">SEMRO_508_G156670.1</name>
</gene>
<keyword evidence="4" id="KW-1185">Reference proteome</keyword>
<sequence>MASPTPQTSRSSSAGSSDSAAGSPSFRMKRVASNSQILAMMPSGKSCCVENSKSSHRSSAGDAAVNNTTTGNSNARGGTMMHETSNVLLQYTLQDLDRRAECNFWLGLICLGVCAVNVVLVYLNYVLKHAHPPPQVSHRTFHLLEFWTSCIYAIAETFALVMSPKTMLHIYKKPNLLKLLLFFNVVNSMVPALLMTLDFEYFEKLCHELEFINSFTLSFITMILLASLLHLEEQPPNGVVAAVQNNTSDTQSDTSSIVMVLIACLVAACNFIVYNAHYTAAAHYLEFGFQIFVSLITFWFCMDNRFVAQMEIGQILYGRHEHCIFCQIKEQELDNANAMMMNSTSSFRFGGNNNNNNNNHDDDDNDEEMQWTEQTPLMRNNRRASSRL</sequence>
<dbReference type="EMBL" id="CAICTM010000507">
    <property type="protein sequence ID" value="CAB9511879.1"/>
    <property type="molecule type" value="Genomic_DNA"/>
</dbReference>
<feature type="region of interest" description="Disordered" evidence="1">
    <location>
        <begin position="350"/>
        <end position="388"/>
    </location>
</feature>
<protein>
    <submittedName>
        <fullName evidence="3">Uncharacterized protein</fullName>
    </submittedName>
</protein>
<evidence type="ECO:0000313" key="3">
    <source>
        <dbReference type="EMBL" id="CAB9511879.1"/>
    </source>
</evidence>
<feature type="transmembrane region" description="Helical" evidence="2">
    <location>
        <begin position="146"/>
        <end position="164"/>
    </location>
</feature>
<accession>A0A9N8E513</accession>
<feature type="compositionally biased region" description="Low complexity" evidence="1">
    <location>
        <begin position="9"/>
        <end position="25"/>
    </location>
</feature>
<keyword evidence="2" id="KW-0472">Membrane</keyword>
<evidence type="ECO:0000256" key="2">
    <source>
        <dbReference type="SAM" id="Phobius"/>
    </source>
</evidence>
<organism evidence="3 4">
    <name type="scientific">Seminavis robusta</name>
    <dbReference type="NCBI Taxonomy" id="568900"/>
    <lineage>
        <taxon>Eukaryota</taxon>
        <taxon>Sar</taxon>
        <taxon>Stramenopiles</taxon>
        <taxon>Ochrophyta</taxon>
        <taxon>Bacillariophyta</taxon>
        <taxon>Bacillariophyceae</taxon>
        <taxon>Bacillariophycidae</taxon>
        <taxon>Naviculales</taxon>
        <taxon>Naviculaceae</taxon>
        <taxon>Seminavis</taxon>
    </lineage>
</organism>
<dbReference type="Proteomes" id="UP001153069">
    <property type="component" value="Unassembled WGS sequence"/>
</dbReference>
<reference evidence="3" key="1">
    <citation type="submission" date="2020-06" db="EMBL/GenBank/DDBJ databases">
        <authorList>
            <consortium name="Plant Systems Biology data submission"/>
        </authorList>
    </citation>
    <scope>NUCLEOTIDE SEQUENCE</scope>
    <source>
        <strain evidence="3">D6</strain>
    </source>
</reference>
<keyword evidence="2" id="KW-1133">Transmembrane helix</keyword>
<comment type="caution">
    <text evidence="3">The sequence shown here is derived from an EMBL/GenBank/DDBJ whole genome shotgun (WGS) entry which is preliminary data.</text>
</comment>
<name>A0A9N8E513_9STRA</name>
<feature type="compositionally biased region" description="Acidic residues" evidence="1">
    <location>
        <begin position="361"/>
        <end position="370"/>
    </location>
</feature>
<feature type="compositionally biased region" description="Polar residues" evidence="1">
    <location>
        <begin position="65"/>
        <end position="79"/>
    </location>
</feature>
<feature type="region of interest" description="Disordered" evidence="1">
    <location>
        <begin position="49"/>
        <end position="79"/>
    </location>
</feature>
<keyword evidence="2" id="KW-0812">Transmembrane</keyword>
<feature type="transmembrane region" description="Helical" evidence="2">
    <location>
        <begin position="211"/>
        <end position="231"/>
    </location>
</feature>